<feature type="chain" id="PRO_5015571627" evidence="3">
    <location>
        <begin position="36"/>
        <end position="246"/>
    </location>
</feature>
<comment type="caution">
    <text evidence="4">The sequence shown here is derived from an EMBL/GenBank/DDBJ whole genome shotgun (WGS) entry which is preliminary data.</text>
</comment>
<keyword evidence="2" id="KW-1133">Transmembrane helix</keyword>
<feature type="signal peptide" evidence="3">
    <location>
        <begin position="1"/>
        <end position="35"/>
    </location>
</feature>
<feature type="compositionally biased region" description="Low complexity" evidence="1">
    <location>
        <begin position="130"/>
        <end position="149"/>
    </location>
</feature>
<gene>
    <name evidence="4" type="ORF">PSHT_09712</name>
</gene>
<keyword evidence="2" id="KW-0812">Transmembrane</keyword>
<evidence type="ECO:0000256" key="2">
    <source>
        <dbReference type="SAM" id="Phobius"/>
    </source>
</evidence>
<reference evidence="5" key="2">
    <citation type="journal article" date="2018" name="BMC Genomics">
        <title>Genomic insights into host adaptation between the wheat stripe rust pathogen (Puccinia striiformis f. sp. tritici) and the barley stripe rust pathogen (Puccinia striiformis f. sp. hordei).</title>
        <authorList>
            <person name="Xia C."/>
            <person name="Wang M."/>
            <person name="Yin C."/>
            <person name="Cornejo O.E."/>
            <person name="Hulbert S.H."/>
            <person name="Chen X."/>
        </authorList>
    </citation>
    <scope>NUCLEOTIDE SEQUENCE [LARGE SCALE GENOMIC DNA]</scope>
    <source>
        <strain evidence="5">93TX-2</strain>
    </source>
</reference>
<dbReference type="Proteomes" id="UP000238274">
    <property type="component" value="Unassembled WGS sequence"/>
</dbReference>
<evidence type="ECO:0000256" key="1">
    <source>
        <dbReference type="SAM" id="MobiDB-lite"/>
    </source>
</evidence>
<keyword evidence="2" id="KW-0472">Membrane</keyword>
<feature type="compositionally biased region" description="Low complexity" evidence="1">
    <location>
        <begin position="39"/>
        <end position="70"/>
    </location>
</feature>
<dbReference type="VEuPathDB" id="FungiDB:PSHT_09712"/>
<feature type="transmembrane region" description="Helical" evidence="2">
    <location>
        <begin position="180"/>
        <end position="202"/>
    </location>
</feature>
<dbReference type="EMBL" id="PKSM01000140">
    <property type="protein sequence ID" value="POW08099.1"/>
    <property type="molecule type" value="Genomic_DNA"/>
</dbReference>
<dbReference type="VEuPathDB" id="FungiDB:PSTT_15497"/>
<reference evidence="5" key="3">
    <citation type="journal article" date="2018" name="Mol. Plant Microbe Interact.">
        <title>Genome sequence resources for the wheat stripe rust pathogen (Puccinia striiformis f. sp. tritici) and the barley stripe rust pathogen (Puccinia striiformis f. sp. hordei).</title>
        <authorList>
            <person name="Xia C."/>
            <person name="Wang M."/>
            <person name="Yin C."/>
            <person name="Cornejo O.E."/>
            <person name="Hulbert S.H."/>
            <person name="Chen X."/>
        </authorList>
    </citation>
    <scope>NUCLEOTIDE SEQUENCE [LARGE SCALE GENOMIC DNA]</scope>
    <source>
        <strain evidence="5">93TX-2</strain>
    </source>
</reference>
<organism evidence="4 5">
    <name type="scientific">Puccinia striiformis</name>
    <dbReference type="NCBI Taxonomy" id="27350"/>
    <lineage>
        <taxon>Eukaryota</taxon>
        <taxon>Fungi</taxon>
        <taxon>Dikarya</taxon>
        <taxon>Basidiomycota</taxon>
        <taxon>Pucciniomycotina</taxon>
        <taxon>Pucciniomycetes</taxon>
        <taxon>Pucciniales</taxon>
        <taxon>Pucciniaceae</taxon>
        <taxon>Puccinia</taxon>
    </lineage>
</organism>
<dbReference type="OrthoDB" id="2507510at2759"/>
<name>A0A2S4VF12_9BASI</name>
<evidence type="ECO:0000256" key="3">
    <source>
        <dbReference type="SAM" id="SignalP"/>
    </source>
</evidence>
<reference evidence="4 5" key="1">
    <citation type="submission" date="2017-12" db="EMBL/GenBank/DDBJ databases">
        <title>Gene loss provides genomic basis for host adaptation in cereal stripe rust fungi.</title>
        <authorList>
            <person name="Xia C."/>
        </authorList>
    </citation>
    <scope>NUCLEOTIDE SEQUENCE [LARGE SCALE GENOMIC DNA]</scope>
    <source>
        <strain evidence="4 5">93TX-2</strain>
    </source>
</reference>
<keyword evidence="5" id="KW-1185">Reference proteome</keyword>
<evidence type="ECO:0000313" key="5">
    <source>
        <dbReference type="Proteomes" id="UP000238274"/>
    </source>
</evidence>
<sequence length="246" mass="26528">MLCVRRCHASLRLRKCRPIYLLLVVLLFCATSIRPQELSSSSDTDGSQDSTPTTQTNQPSTTSTSSNDSPVVSKTPIQSSRPSGVISPSGTENTNQFGSTSDDQPNLDGTQTTATNLPPGTTSNPVRPKSSSPSSQPISSPSSQPISSPNQDSEEKGGLSGGAIVGIVFVSSKSPDQTGLLFFIPITLVGGIGLFTAMIIYFRRLERSIAQDKKEFREKQARRYNLTEHDAHTHYIPGNQPQPYEV</sequence>
<feature type="compositionally biased region" description="Polar residues" evidence="1">
    <location>
        <begin position="75"/>
        <end position="125"/>
    </location>
</feature>
<accession>A0A2S4VF12</accession>
<feature type="region of interest" description="Disordered" evidence="1">
    <location>
        <begin position="36"/>
        <end position="158"/>
    </location>
</feature>
<proteinExistence type="predicted"/>
<protein>
    <submittedName>
        <fullName evidence="4">Uncharacterized protein</fullName>
    </submittedName>
</protein>
<evidence type="ECO:0000313" key="4">
    <source>
        <dbReference type="EMBL" id="POW08099.1"/>
    </source>
</evidence>
<keyword evidence="3" id="KW-0732">Signal</keyword>
<dbReference type="AlphaFoldDB" id="A0A2S4VF12"/>